<gene>
    <name evidence="2" type="ORF">GCM10015535_28100</name>
</gene>
<organism evidence="2 3">
    <name type="scientific">Streptomyces gelaticus</name>
    <dbReference type="NCBI Taxonomy" id="285446"/>
    <lineage>
        <taxon>Bacteria</taxon>
        <taxon>Bacillati</taxon>
        <taxon>Actinomycetota</taxon>
        <taxon>Actinomycetes</taxon>
        <taxon>Kitasatosporales</taxon>
        <taxon>Streptomycetaceae</taxon>
        <taxon>Streptomyces</taxon>
    </lineage>
</organism>
<comment type="caution">
    <text evidence="2">The sequence shown here is derived from an EMBL/GenBank/DDBJ whole genome shotgun (WGS) entry which is preliminary data.</text>
</comment>
<dbReference type="Proteomes" id="UP000660675">
    <property type="component" value="Unassembled WGS sequence"/>
</dbReference>
<keyword evidence="3" id="KW-1185">Reference proteome</keyword>
<evidence type="ECO:0000313" key="3">
    <source>
        <dbReference type="Proteomes" id="UP000660675"/>
    </source>
</evidence>
<accession>A0ABQ2VY18</accession>
<feature type="region of interest" description="Disordered" evidence="1">
    <location>
        <begin position="49"/>
        <end position="81"/>
    </location>
</feature>
<evidence type="ECO:0000256" key="1">
    <source>
        <dbReference type="SAM" id="MobiDB-lite"/>
    </source>
</evidence>
<reference evidence="3" key="1">
    <citation type="journal article" date="2019" name="Int. J. Syst. Evol. Microbiol.">
        <title>The Global Catalogue of Microorganisms (GCM) 10K type strain sequencing project: providing services to taxonomists for standard genome sequencing and annotation.</title>
        <authorList>
            <consortium name="The Broad Institute Genomics Platform"/>
            <consortium name="The Broad Institute Genome Sequencing Center for Infectious Disease"/>
            <person name="Wu L."/>
            <person name="Ma J."/>
        </authorList>
    </citation>
    <scope>NUCLEOTIDE SEQUENCE [LARGE SCALE GENOMIC DNA]</scope>
    <source>
        <strain evidence="3">JCM 4376</strain>
    </source>
</reference>
<feature type="compositionally biased region" description="Low complexity" evidence="1">
    <location>
        <begin position="68"/>
        <end position="81"/>
    </location>
</feature>
<sequence length="101" mass="10401">MLQEQCVGPGLRWSAYVGPWSGPRSTWMSTLNVDPQAQAAEALPPAPLVRGLRLDGHNPAASTERQPAQTSASSAGTVVASPSSLRAATDLFGSMPVNAGS</sequence>
<proteinExistence type="predicted"/>
<dbReference type="EMBL" id="BMTF01000007">
    <property type="protein sequence ID" value="GGV83970.1"/>
    <property type="molecule type" value="Genomic_DNA"/>
</dbReference>
<protein>
    <submittedName>
        <fullName evidence="2">Uncharacterized protein</fullName>
    </submittedName>
</protein>
<evidence type="ECO:0000313" key="2">
    <source>
        <dbReference type="EMBL" id="GGV83970.1"/>
    </source>
</evidence>
<name>A0ABQ2VY18_9ACTN</name>